<dbReference type="AlphaFoldDB" id="A0A3P6ABY4"/>
<sequence length="206" mass="24243">LGGSVREESTFWDFRNLVENCKIREVRSVGNALSWAGWRNNVWVQCRLDRSFGNDSWFRLFPRSNLEYLEMWPSDHRPIVLSFSLEPEDRGQGRFYFDKRMVGKAGIDEAIARGWEGDPAQAHSSVMDRLSRCRRELSRWKKRVHFNSQSKIQKLHKDLEKEIAKLRPNNIVVAHEMVHGLRTKKSISEQFMAIKTDMSKAYDRVE</sequence>
<reference evidence="2" key="1">
    <citation type="submission" date="2018-11" db="EMBL/GenBank/DDBJ databases">
        <authorList>
            <consortium name="Genoscope - CEA"/>
            <person name="William W."/>
        </authorList>
    </citation>
    <scope>NUCLEOTIDE SEQUENCE</scope>
</reference>
<dbReference type="EMBL" id="LR031573">
    <property type="protein sequence ID" value="VDC89902.1"/>
    <property type="molecule type" value="Genomic_DNA"/>
</dbReference>
<dbReference type="PANTHER" id="PTHR33710:SF62">
    <property type="entry name" value="DUF4283 DOMAIN PROTEIN"/>
    <property type="match status" value="1"/>
</dbReference>
<dbReference type="SUPFAM" id="SSF56219">
    <property type="entry name" value="DNase I-like"/>
    <property type="match status" value="1"/>
</dbReference>
<gene>
    <name evidence="2" type="ORF">BRAA02T07552Z</name>
    <name evidence="1" type="ORF">BRAPAZ1V2_A02P31700.2</name>
</gene>
<evidence type="ECO:0000313" key="1">
    <source>
        <dbReference type="EMBL" id="CAG7894218.1"/>
    </source>
</evidence>
<dbReference type="InterPro" id="IPR036691">
    <property type="entry name" value="Endo/exonu/phosph_ase_sf"/>
</dbReference>
<evidence type="ECO:0000313" key="2">
    <source>
        <dbReference type="EMBL" id="VDC89902.1"/>
    </source>
</evidence>
<dbReference type="EMBL" id="LS974618">
    <property type="protein sequence ID" value="CAG7894218.1"/>
    <property type="molecule type" value="Genomic_DNA"/>
</dbReference>
<feature type="non-terminal residue" evidence="2">
    <location>
        <position position="1"/>
    </location>
</feature>
<protein>
    <recommendedName>
        <fullName evidence="3">Endonuclease/exonuclease/phosphatase domain-containing protein</fullName>
    </recommendedName>
</protein>
<dbReference type="PANTHER" id="PTHR33710">
    <property type="entry name" value="BNAC02G09200D PROTEIN"/>
    <property type="match status" value="1"/>
</dbReference>
<proteinExistence type="predicted"/>
<dbReference type="Gramene" id="A02p31700.2_BraZ1">
    <property type="protein sequence ID" value="A02p31700.2_BraZ1.CDS"/>
    <property type="gene ID" value="A02g31700.2_BraZ1"/>
</dbReference>
<accession>A0A3P6ABY4</accession>
<name>A0A3P6ABY4_BRACM</name>
<feature type="non-terminal residue" evidence="2">
    <location>
        <position position="206"/>
    </location>
</feature>
<evidence type="ECO:0008006" key="3">
    <source>
        <dbReference type="Google" id="ProtNLM"/>
    </source>
</evidence>
<organism evidence="2">
    <name type="scientific">Brassica campestris</name>
    <name type="common">Field mustard</name>
    <dbReference type="NCBI Taxonomy" id="3711"/>
    <lineage>
        <taxon>Eukaryota</taxon>
        <taxon>Viridiplantae</taxon>
        <taxon>Streptophyta</taxon>
        <taxon>Embryophyta</taxon>
        <taxon>Tracheophyta</taxon>
        <taxon>Spermatophyta</taxon>
        <taxon>Magnoliopsida</taxon>
        <taxon>eudicotyledons</taxon>
        <taxon>Gunneridae</taxon>
        <taxon>Pentapetalae</taxon>
        <taxon>rosids</taxon>
        <taxon>malvids</taxon>
        <taxon>Brassicales</taxon>
        <taxon>Brassicaceae</taxon>
        <taxon>Brassiceae</taxon>
        <taxon>Brassica</taxon>
    </lineage>
</organism>
<dbReference type="Proteomes" id="UP000694005">
    <property type="component" value="Chromosome A02"/>
</dbReference>